<proteinExistence type="predicted"/>
<dbReference type="AlphaFoldDB" id="A0A1V9FMC4"/>
<dbReference type="STRING" id="1703345.A3860_37275"/>
<dbReference type="Pfam" id="PF14243">
    <property type="entry name" value="R2K_3"/>
    <property type="match status" value="1"/>
</dbReference>
<keyword evidence="3" id="KW-1185">Reference proteome</keyword>
<organism evidence="2 3">
    <name type="scientific">Niastella vici</name>
    <dbReference type="NCBI Taxonomy" id="1703345"/>
    <lineage>
        <taxon>Bacteria</taxon>
        <taxon>Pseudomonadati</taxon>
        <taxon>Bacteroidota</taxon>
        <taxon>Chitinophagia</taxon>
        <taxon>Chitinophagales</taxon>
        <taxon>Chitinophagaceae</taxon>
        <taxon>Niastella</taxon>
    </lineage>
</organism>
<dbReference type="Gene3D" id="3.30.470.20">
    <property type="entry name" value="ATP-grasp fold, B domain"/>
    <property type="match status" value="1"/>
</dbReference>
<accession>A0A1V9FMC4</accession>
<protein>
    <recommendedName>
        <fullName evidence="1">ATP-grasp domain-containing protein</fullName>
    </recommendedName>
</protein>
<feature type="domain" description="ATP-grasp" evidence="1">
    <location>
        <begin position="152"/>
        <end position="273"/>
    </location>
</feature>
<dbReference type="SUPFAM" id="SSF56059">
    <property type="entry name" value="Glutathione synthetase ATP-binding domain-like"/>
    <property type="match status" value="1"/>
</dbReference>
<dbReference type="EMBL" id="LVYD01000078">
    <property type="protein sequence ID" value="OQP59493.1"/>
    <property type="molecule type" value="Genomic_DNA"/>
</dbReference>
<gene>
    <name evidence="2" type="ORF">A3860_37275</name>
</gene>
<name>A0A1V9FMC4_9BACT</name>
<evidence type="ECO:0000259" key="1">
    <source>
        <dbReference type="Pfam" id="PF14243"/>
    </source>
</evidence>
<comment type="caution">
    <text evidence="2">The sequence shown here is derived from an EMBL/GenBank/DDBJ whole genome shotgun (WGS) entry which is preliminary data.</text>
</comment>
<evidence type="ECO:0000313" key="3">
    <source>
        <dbReference type="Proteomes" id="UP000192796"/>
    </source>
</evidence>
<dbReference type="InterPro" id="IPR025643">
    <property type="entry name" value="R2K_3"/>
</dbReference>
<sequence length="286" mass="33193">MVHSGEILRTLIEINGTVCVAYHKTNFDIYDFDFRQYFETKPVITNTTLPVVLRIGAISAYENLANALMELDLRLVNSVRQHSMASLLPNWYPKIKEFTARSVWYDTLPTAEAILAEFTFPVFIKGERQTNRHNQAMSIANNLAELENILNYWKQDNVLGWQRLICRDFIKLEKIAERVGDKIQPSKEFRIFLWKNRAVGVGHYWTEFEKVELTVNERSHIIKLAEEISKMVDVPFLVVDMAKKEDGDWIVIELNDAQESGYAGVNKLQLWQRIVDIEDGKDNVKP</sequence>
<reference evidence="2 3" key="1">
    <citation type="submission" date="2016-03" db="EMBL/GenBank/DDBJ databases">
        <title>Niastella vici sp. nov., isolated from farmland soil.</title>
        <authorList>
            <person name="Chen L."/>
            <person name="Wang D."/>
            <person name="Yang S."/>
            <person name="Wang G."/>
        </authorList>
    </citation>
    <scope>NUCLEOTIDE SEQUENCE [LARGE SCALE GENOMIC DNA]</scope>
    <source>
        <strain evidence="2 3">DJ57</strain>
    </source>
</reference>
<dbReference type="Proteomes" id="UP000192796">
    <property type="component" value="Unassembled WGS sequence"/>
</dbReference>
<dbReference type="RefSeq" id="WP_081154671.1">
    <property type="nucleotide sequence ID" value="NZ_LVYD01000078.1"/>
</dbReference>
<dbReference type="OrthoDB" id="5355744at2"/>
<evidence type="ECO:0000313" key="2">
    <source>
        <dbReference type="EMBL" id="OQP59493.1"/>
    </source>
</evidence>